<accession>A0ABQ8YGG5</accession>
<dbReference type="EMBL" id="JAOAOG010000168">
    <property type="protein sequence ID" value="KAJ6243696.1"/>
    <property type="molecule type" value="Genomic_DNA"/>
</dbReference>
<dbReference type="Gene3D" id="1.25.40.660">
    <property type="entry name" value="Vacuolar protein sorting-associated protein 35, helical subcomplex Vps35-C"/>
    <property type="match status" value="1"/>
</dbReference>
<evidence type="ECO:0000313" key="10">
    <source>
        <dbReference type="Proteomes" id="UP001150062"/>
    </source>
</evidence>
<comment type="subcellular location">
    <subcellularLocation>
        <location evidence="1">Membrane</location>
        <topology evidence="1">Peripheral membrane protein</topology>
    </subcellularLocation>
</comment>
<organism evidence="9 10">
    <name type="scientific">Anaeramoeba flamelloides</name>
    <dbReference type="NCBI Taxonomy" id="1746091"/>
    <lineage>
        <taxon>Eukaryota</taxon>
        <taxon>Metamonada</taxon>
        <taxon>Anaeramoebidae</taxon>
        <taxon>Anaeramoeba</taxon>
    </lineage>
</organism>
<dbReference type="PANTHER" id="PTHR11099:SF0">
    <property type="entry name" value="VACUOLAR PROTEIN SORTING-ASSOCIATED PROTEIN 35"/>
    <property type="match status" value="1"/>
</dbReference>
<comment type="function">
    <text evidence="6">Plays a role in vesicular protein sorting.</text>
</comment>
<feature type="compositionally biased region" description="Polar residues" evidence="8">
    <location>
        <begin position="9"/>
        <end position="28"/>
    </location>
</feature>
<feature type="region of interest" description="Disordered" evidence="8">
    <location>
        <begin position="179"/>
        <end position="246"/>
    </location>
</feature>
<dbReference type="PIRSF" id="PIRSF009375">
    <property type="entry name" value="Retromer_Vps35"/>
    <property type="match status" value="1"/>
</dbReference>
<dbReference type="PANTHER" id="PTHR11099">
    <property type="entry name" value="VACUOLAR SORTING PROTEIN 35"/>
    <property type="match status" value="1"/>
</dbReference>
<keyword evidence="3 6" id="KW-0813">Transport</keyword>
<evidence type="ECO:0000256" key="2">
    <source>
        <dbReference type="ARBA" id="ARBA00006536"/>
    </source>
</evidence>
<keyword evidence="10" id="KW-1185">Reference proteome</keyword>
<reference evidence="9" key="1">
    <citation type="submission" date="2022-08" db="EMBL/GenBank/DDBJ databases">
        <title>Novel sulfate-reducing endosymbionts in the free-living metamonad Anaeramoeba.</title>
        <authorList>
            <person name="Jerlstrom-Hultqvist J."/>
            <person name="Cepicka I."/>
            <person name="Gallot-Lavallee L."/>
            <person name="Salas-Leiva D."/>
            <person name="Curtis B.A."/>
            <person name="Zahonova K."/>
            <person name="Pipaliya S."/>
            <person name="Dacks J."/>
            <person name="Roger A.J."/>
        </authorList>
    </citation>
    <scope>NUCLEOTIDE SEQUENCE</scope>
    <source>
        <strain evidence="9">Schooner1</strain>
    </source>
</reference>
<evidence type="ECO:0000313" key="9">
    <source>
        <dbReference type="EMBL" id="KAJ6243696.1"/>
    </source>
</evidence>
<keyword evidence="5" id="KW-0472">Membrane</keyword>
<proteinExistence type="inferred from homology"/>
<dbReference type="InterPro" id="IPR042491">
    <property type="entry name" value="Vps35_C"/>
</dbReference>
<dbReference type="Pfam" id="PF03635">
    <property type="entry name" value="Vps35"/>
    <property type="match status" value="2"/>
</dbReference>
<feature type="compositionally biased region" description="Basic and acidic residues" evidence="8">
    <location>
        <begin position="182"/>
        <end position="235"/>
    </location>
</feature>
<sequence>MSRKDKTPKISQKNQEQKKTPTTQVGEQTQLLDSLKAAARRSGFYLQRSVQEGKLSDSIKQAGEMLNGLRSSSLSPKNYYDLYLFVSDELRYFGLLLRESIKKEPIASIIYRDVQFTSRIIPRLYLLITAGAVVIENNPKKTREILLDLLEMCKGVPHPTRGLFLRHYLSQMTKDLLPDISESEKGSKNGNEKEIEKEIEKEPKNQKSNENENKNEKKNENKNVKIKKEESKTENNKNLQGNENEDKKNNVLPWMISINFTIQNLIEMNKLWIRIQHQKLPGNISKLERVSSRIKLTEERKDLCSLVGTNLVRLSQLDSVTLEVYKERVLPILLEQIEQCGDKIAQSYLTEAIILVFPDEYHIHTLPDLFSILPNLHQEVNIKNIIILLIERLINFANNNPKSIENTFLITQIFSKGISSITRKRTSLPRIHLLSILNGLMKLSLCLHPQRIDFINHMLSSCVKSIAIQKKLTKDEINEILSILSTPLDFYNDLNILVQLENYSMLIDTLPNENRRIISLKFLENGLNTLTIVSSPKKVSKLLEITKVLFLDSKDSISENEEDENLKSLFFREQYTVCRFIHLLRSENIAKSFKILQIIADTFSSGGTRRIKITIPPLVFSALQLANGIRQLEKEKKKILNNNNKENKDHDNLEDIGLSAKKIFEFIHKIMTSLTKLLPLKSLKLFLQCALASDKCNFEPIAYEFMTKAILVYNDHLKDPKTQYQMINYISSTLQTLRAFHPDNYSLLCNQCGGYSAKLNIAPHQVRAIVTCSYLFLSIIKQPLNIAYKEIKEKIEIQDEKNKNKKIVKVEKVKKIIEYKRPSNEPVLLYFIDVKRLLGCISRAIRVAGSLMEPSLLFELLIEILNTCLYFFELDSGAVNSSFINTLLDLILQKKSENESNWKQLLTKPIYNFYYLTFKHIKLCKKNKETKRLFKPIKIEKILKDFLK</sequence>
<evidence type="ECO:0000256" key="7">
    <source>
        <dbReference type="SAM" id="Coils"/>
    </source>
</evidence>
<protein>
    <recommendedName>
        <fullName evidence="6">Vacuolar protein sorting-associated protein 35</fullName>
    </recommendedName>
</protein>
<evidence type="ECO:0000256" key="3">
    <source>
        <dbReference type="ARBA" id="ARBA00022448"/>
    </source>
</evidence>
<comment type="similarity">
    <text evidence="2 6">Belongs to the VPS35 family.</text>
</comment>
<feature type="region of interest" description="Disordered" evidence="8">
    <location>
        <begin position="1"/>
        <end position="28"/>
    </location>
</feature>
<dbReference type="InterPro" id="IPR005378">
    <property type="entry name" value="Vps35"/>
</dbReference>
<name>A0ABQ8YGG5_9EUKA</name>
<feature type="coiled-coil region" evidence="7">
    <location>
        <begin position="622"/>
        <end position="656"/>
    </location>
</feature>
<keyword evidence="7" id="KW-0175">Coiled coil</keyword>
<evidence type="ECO:0000256" key="6">
    <source>
        <dbReference type="PIRNR" id="PIRNR009375"/>
    </source>
</evidence>
<evidence type="ECO:0000256" key="4">
    <source>
        <dbReference type="ARBA" id="ARBA00022927"/>
    </source>
</evidence>
<evidence type="ECO:0000256" key="1">
    <source>
        <dbReference type="ARBA" id="ARBA00004170"/>
    </source>
</evidence>
<comment type="caution">
    <text evidence="9">The sequence shown here is derived from an EMBL/GenBank/DDBJ whole genome shotgun (WGS) entry which is preliminary data.</text>
</comment>
<evidence type="ECO:0000256" key="8">
    <source>
        <dbReference type="SAM" id="MobiDB-lite"/>
    </source>
</evidence>
<evidence type="ECO:0000256" key="5">
    <source>
        <dbReference type="ARBA" id="ARBA00023136"/>
    </source>
</evidence>
<keyword evidence="4 6" id="KW-0653">Protein transport</keyword>
<gene>
    <name evidence="9" type="ORF">M0813_22135</name>
</gene>
<dbReference type="Proteomes" id="UP001150062">
    <property type="component" value="Unassembled WGS sequence"/>
</dbReference>